<dbReference type="Proteomes" id="UP000308444">
    <property type="component" value="Unassembled WGS sequence"/>
</dbReference>
<name>A0A9X9F7U5_BACCE</name>
<dbReference type="Gene3D" id="3.40.190.10">
    <property type="entry name" value="Periplasmic binding protein-like II"/>
    <property type="match status" value="1"/>
</dbReference>
<protein>
    <submittedName>
        <fullName evidence="3">Peptide ABC transporter substrate-binding protein</fullName>
    </submittedName>
</protein>
<reference evidence="3 4" key="1">
    <citation type="journal article" date="2019" name="Environ. Microbiol.">
        <title>An active ?-lactamase is a part of an orchestrated cell wall stress resistance network of Bacillus subtilis and related rhizosphere species.</title>
        <authorList>
            <person name="Bucher T."/>
            <person name="Keren-Paz A."/>
            <person name="Hausser J."/>
            <person name="Olender T."/>
            <person name="Cytryn E."/>
            <person name="Kolodkin-Gal I."/>
        </authorList>
    </citation>
    <scope>NUCLEOTIDE SEQUENCE [LARGE SCALE GENOMIC DNA]</scope>
    <source>
        <strain evidence="3 4">I32</strain>
    </source>
</reference>
<gene>
    <name evidence="3" type="ORF">FC695_06615</name>
</gene>
<feature type="chain" id="PRO_5040864307" evidence="2">
    <location>
        <begin position="25"/>
        <end position="98"/>
    </location>
</feature>
<dbReference type="PROSITE" id="PS51257">
    <property type="entry name" value="PROKAR_LIPOPROTEIN"/>
    <property type="match status" value="1"/>
</dbReference>
<evidence type="ECO:0000313" key="4">
    <source>
        <dbReference type="Proteomes" id="UP000308444"/>
    </source>
</evidence>
<feature type="region of interest" description="Disordered" evidence="1">
    <location>
        <begin position="27"/>
        <end position="48"/>
    </location>
</feature>
<dbReference type="EMBL" id="SZOH01000359">
    <property type="protein sequence ID" value="TKJ06276.1"/>
    <property type="molecule type" value="Genomic_DNA"/>
</dbReference>
<accession>A0A9X9F7U5</accession>
<comment type="caution">
    <text evidence="3">The sequence shown here is derived from an EMBL/GenBank/DDBJ whole genome shotgun (WGS) entry which is preliminary data.</text>
</comment>
<feature type="non-terminal residue" evidence="3">
    <location>
        <position position="98"/>
    </location>
</feature>
<proteinExistence type="predicted"/>
<evidence type="ECO:0000256" key="1">
    <source>
        <dbReference type="SAM" id="MobiDB-lite"/>
    </source>
</evidence>
<evidence type="ECO:0000256" key="2">
    <source>
        <dbReference type="SAM" id="SignalP"/>
    </source>
</evidence>
<evidence type="ECO:0000313" key="3">
    <source>
        <dbReference type="EMBL" id="TKJ06276.1"/>
    </source>
</evidence>
<feature type="signal peptide" evidence="2">
    <location>
        <begin position="1"/>
        <end position="24"/>
    </location>
</feature>
<dbReference type="AlphaFoldDB" id="A0A9X9F7U5"/>
<keyword evidence="2" id="KW-0732">Signal</keyword>
<organism evidence="3 4">
    <name type="scientific">Bacillus cereus</name>
    <dbReference type="NCBI Taxonomy" id="1396"/>
    <lineage>
        <taxon>Bacteria</taxon>
        <taxon>Bacillati</taxon>
        <taxon>Bacillota</taxon>
        <taxon>Bacilli</taxon>
        <taxon>Bacillales</taxon>
        <taxon>Bacillaceae</taxon>
        <taxon>Bacillus</taxon>
        <taxon>Bacillus cereus group</taxon>
    </lineage>
</organism>
<sequence>MKRKKMKKLTAVVVPVLAMSVALTACSGSGGEKKTTTTSNSGEEKKSDIKYAAKQVLNRTENQEIPTMDTSKSTDTLGAQILGNTMEGLYRLDKDNKP</sequence>